<keyword evidence="3" id="KW-1185">Reference proteome</keyword>
<dbReference type="AlphaFoldDB" id="A0A364XY99"/>
<evidence type="ECO:0000313" key="3">
    <source>
        <dbReference type="Proteomes" id="UP000251889"/>
    </source>
</evidence>
<evidence type="ECO:0000259" key="1">
    <source>
        <dbReference type="Pfam" id="PF02190"/>
    </source>
</evidence>
<dbReference type="InterPro" id="IPR046336">
    <property type="entry name" value="Lon_prtase_N_sf"/>
</dbReference>
<gene>
    <name evidence="2" type="ORF">DQQ10_24025</name>
</gene>
<accession>A0A364XY99</accession>
<comment type="caution">
    <text evidence="2">The sequence shown here is derived from an EMBL/GenBank/DDBJ whole genome shotgun (WGS) entry which is preliminary data.</text>
</comment>
<sequence length="195" mass="22973">MAGFVNIPMFPLSILPMPGELVPLHIFEPRYKQLLHDLEVEDIRFGIYFASDLNEEKIGSLMRLESIIKRHHTGECDIIVKCEDILSLGQLFRTYQNKSYPGGDVRFHQVDGSRLPSTPLHEMFVEYMRLRKITKMEEPISIYSVAQELSLDLQDRYKFLLLSDDRKDSFLISRVRYQTDIFKQEDKSRDLYHLN</sequence>
<dbReference type="Proteomes" id="UP000251889">
    <property type="component" value="Unassembled WGS sequence"/>
</dbReference>
<organism evidence="2 3">
    <name type="scientific">Pseudochryseolinea flava</name>
    <dbReference type="NCBI Taxonomy" id="2059302"/>
    <lineage>
        <taxon>Bacteria</taxon>
        <taxon>Pseudomonadati</taxon>
        <taxon>Bacteroidota</taxon>
        <taxon>Cytophagia</taxon>
        <taxon>Cytophagales</taxon>
        <taxon>Fulvivirgaceae</taxon>
        <taxon>Pseudochryseolinea</taxon>
    </lineage>
</organism>
<reference evidence="2 3" key="1">
    <citation type="submission" date="2018-06" db="EMBL/GenBank/DDBJ databases">
        <title>Chryseolinea flavus sp. nov., a member of the phylum Bacteroidetes isolated from soil.</title>
        <authorList>
            <person name="Li Y."/>
            <person name="Wang J."/>
        </authorList>
    </citation>
    <scope>NUCLEOTIDE SEQUENCE [LARGE SCALE GENOMIC DNA]</scope>
    <source>
        <strain evidence="2 3">SDU1-6</strain>
    </source>
</reference>
<dbReference type="InterPro" id="IPR003111">
    <property type="entry name" value="Lon_prtase_N"/>
</dbReference>
<dbReference type="Pfam" id="PF02190">
    <property type="entry name" value="LON_substr_bdg"/>
    <property type="match status" value="1"/>
</dbReference>
<feature type="domain" description="Lon N-terminal" evidence="1">
    <location>
        <begin position="7"/>
        <end position="128"/>
    </location>
</feature>
<dbReference type="InterPro" id="IPR015947">
    <property type="entry name" value="PUA-like_sf"/>
</dbReference>
<name>A0A364XY99_9BACT</name>
<dbReference type="OrthoDB" id="25394at2"/>
<protein>
    <recommendedName>
        <fullName evidence="1">Lon N-terminal domain-containing protein</fullName>
    </recommendedName>
</protein>
<dbReference type="RefSeq" id="WP_112749484.1">
    <property type="nucleotide sequence ID" value="NZ_QMFY01000018.1"/>
</dbReference>
<evidence type="ECO:0000313" key="2">
    <source>
        <dbReference type="EMBL" id="RAV98399.1"/>
    </source>
</evidence>
<proteinExistence type="predicted"/>
<dbReference type="EMBL" id="QMFY01000018">
    <property type="protein sequence ID" value="RAV98399.1"/>
    <property type="molecule type" value="Genomic_DNA"/>
</dbReference>
<dbReference type="Gene3D" id="2.30.130.40">
    <property type="entry name" value="LON domain-like"/>
    <property type="match status" value="1"/>
</dbReference>
<dbReference type="SUPFAM" id="SSF88697">
    <property type="entry name" value="PUA domain-like"/>
    <property type="match status" value="1"/>
</dbReference>